<evidence type="ECO:0000256" key="10">
    <source>
        <dbReference type="ARBA" id="ARBA00022842"/>
    </source>
</evidence>
<dbReference type="InterPro" id="IPR018934">
    <property type="entry name" value="RIO_dom"/>
</dbReference>
<comment type="similarity">
    <text evidence="2">Belongs to the protein kinase superfamily. RIO-type Ser/Thr kinase family.</text>
</comment>
<dbReference type="OrthoDB" id="10258631at2759"/>
<dbReference type="FunFam" id="1.10.10.10:FF:000053">
    <property type="entry name" value="Serine/threonine-protein kinase RIO2"/>
    <property type="match status" value="1"/>
</dbReference>
<dbReference type="InterPro" id="IPR030484">
    <property type="entry name" value="Rio2"/>
</dbReference>
<evidence type="ECO:0000259" key="16">
    <source>
        <dbReference type="SMART" id="SM00090"/>
    </source>
</evidence>
<keyword evidence="4" id="KW-0723">Serine/threonine-protein kinase</keyword>
<evidence type="ECO:0000313" key="18">
    <source>
        <dbReference type="Proteomes" id="UP000224080"/>
    </source>
</evidence>
<evidence type="ECO:0000256" key="2">
    <source>
        <dbReference type="ARBA" id="ARBA00009196"/>
    </source>
</evidence>
<evidence type="ECO:0000256" key="12">
    <source>
        <dbReference type="ARBA" id="ARBA00048679"/>
    </source>
</evidence>
<dbReference type="InterPro" id="IPR018935">
    <property type="entry name" value="RIO_kinase_CS"/>
</dbReference>
<comment type="cofactor">
    <cofactor evidence="1">
        <name>Mg(2+)</name>
        <dbReference type="ChEBI" id="CHEBI:18420"/>
    </cofactor>
</comment>
<protein>
    <recommendedName>
        <fullName evidence="13">Serine/threonine-protein kinase RIO2</fullName>
        <ecNumber evidence="3">2.7.11.1</ecNumber>
    </recommendedName>
    <alternativeName>
        <fullName evidence="14">Serine/threonine-protein kinase rio2</fullName>
    </alternativeName>
</protein>
<keyword evidence="18" id="KW-1185">Reference proteome</keyword>
<dbReference type="SUPFAM" id="SSF56112">
    <property type="entry name" value="Protein kinase-like (PK-like)"/>
    <property type="match status" value="1"/>
</dbReference>
<evidence type="ECO:0000256" key="7">
    <source>
        <dbReference type="ARBA" id="ARBA00022741"/>
    </source>
</evidence>
<dbReference type="InterPro" id="IPR036388">
    <property type="entry name" value="WH-like_DNA-bd_sf"/>
</dbReference>
<dbReference type="PROSITE" id="PS01245">
    <property type="entry name" value="RIO1"/>
    <property type="match status" value="1"/>
</dbReference>
<evidence type="ECO:0000256" key="1">
    <source>
        <dbReference type="ARBA" id="ARBA00001946"/>
    </source>
</evidence>
<dbReference type="GO" id="GO:0005634">
    <property type="term" value="C:nucleus"/>
    <property type="evidence" value="ECO:0007669"/>
    <property type="project" value="TreeGrafter"/>
</dbReference>
<dbReference type="GO" id="GO:0030688">
    <property type="term" value="C:preribosome, small subunit precursor"/>
    <property type="evidence" value="ECO:0007669"/>
    <property type="project" value="TreeGrafter"/>
</dbReference>
<evidence type="ECO:0000313" key="17">
    <source>
        <dbReference type="EMBL" id="PGH00294.1"/>
    </source>
</evidence>
<sequence length="450" mass="50076">MRLDPKAMRYLAAEDFRTLAAVEMGSRNHEVVPTPLIVQLSGLRGGSIVHKCISNLAKINLIARVKNARYDGYRLTYGGLDYLALNSHQKQKSIYSVGNQIGIGKESDIIVVANSDGTQCILKIHRLGRISFRTVKTNRDYLRHRSSASWMYMSRLAAMKEFAFMKALRDHGFPVPEPIAQNRHTIVMSLIDAFPLRQIASVPDPGSLYSELMEMIIRLAGVGLIHGDFNEFNILIKEEVIGSEVAKGKRKEGDDGAEGGENINLIPILIDFPQMVSVDHPNAEMYFDRDVQCIKRYFQRRFGFVSDEKGPFFKDAKKLVGTKKGGARLDVEVEASGFSRKMARELEAYMKEVGVDGDGDGSGERDDLRSDEEGDEDEDDEEEDEEGSEAEEGNEDDGVSLGTEVDAFGNTIQKTPKEVEAEQPKSSESESTQGLDIEQLRISDTRPQAA</sequence>
<evidence type="ECO:0000256" key="15">
    <source>
        <dbReference type="SAM" id="MobiDB-lite"/>
    </source>
</evidence>
<feature type="region of interest" description="Disordered" evidence="15">
    <location>
        <begin position="351"/>
        <end position="450"/>
    </location>
</feature>
<dbReference type="Proteomes" id="UP000224080">
    <property type="component" value="Unassembled WGS sequence"/>
</dbReference>
<comment type="catalytic activity">
    <reaction evidence="11">
        <text>L-threonyl-[protein] + ATP = O-phospho-L-threonyl-[protein] + ADP + H(+)</text>
        <dbReference type="Rhea" id="RHEA:46608"/>
        <dbReference type="Rhea" id="RHEA-COMP:11060"/>
        <dbReference type="Rhea" id="RHEA-COMP:11605"/>
        <dbReference type="ChEBI" id="CHEBI:15378"/>
        <dbReference type="ChEBI" id="CHEBI:30013"/>
        <dbReference type="ChEBI" id="CHEBI:30616"/>
        <dbReference type="ChEBI" id="CHEBI:61977"/>
        <dbReference type="ChEBI" id="CHEBI:456216"/>
        <dbReference type="EC" id="2.7.11.1"/>
    </reaction>
</comment>
<dbReference type="GO" id="GO:0005829">
    <property type="term" value="C:cytosol"/>
    <property type="evidence" value="ECO:0007669"/>
    <property type="project" value="TreeGrafter"/>
</dbReference>
<dbReference type="InterPro" id="IPR036390">
    <property type="entry name" value="WH_DNA-bd_sf"/>
</dbReference>
<evidence type="ECO:0000256" key="14">
    <source>
        <dbReference type="ARBA" id="ARBA00068837"/>
    </source>
</evidence>
<dbReference type="GO" id="GO:0005524">
    <property type="term" value="F:ATP binding"/>
    <property type="evidence" value="ECO:0007669"/>
    <property type="project" value="UniProtKB-KW"/>
</dbReference>
<proteinExistence type="inferred from homology"/>
<dbReference type="Gene3D" id="3.30.200.20">
    <property type="entry name" value="Phosphorylase Kinase, domain 1"/>
    <property type="match status" value="1"/>
</dbReference>
<evidence type="ECO:0000256" key="4">
    <source>
        <dbReference type="ARBA" id="ARBA00022527"/>
    </source>
</evidence>
<comment type="catalytic activity">
    <reaction evidence="12">
        <text>L-seryl-[protein] + ATP = O-phospho-L-seryl-[protein] + ADP + H(+)</text>
        <dbReference type="Rhea" id="RHEA:17989"/>
        <dbReference type="Rhea" id="RHEA-COMP:9863"/>
        <dbReference type="Rhea" id="RHEA-COMP:11604"/>
        <dbReference type="ChEBI" id="CHEBI:15378"/>
        <dbReference type="ChEBI" id="CHEBI:29999"/>
        <dbReference type="ChEBI" id="CHEBI:30616"/>
        <dbReference type="ChEBI" id="CHEBI:83421"/>
        <dbReference type="ChEBI" id="CHEBI:456216"/>
        <dbReference type="EC" id="2.7.11.1"/>
    </reaction>
</comment>
<feature type="compositionally biased region" description="Acidic residues" evidence="15">
    <location>
        <begin position="369"/>
        <end position="398"/>
    </location>
</feature>
<dbReference type="Gene3D" id="1.10.510.10">
    <property type="entry name" value="Transferase(Phosphotransferase) domain 1"/>
    <property type="match status" value="1"/>
</dbReference>
<evidence type="ECO:0000256" key="11">
    <source>
        <dbReference type="ARBA" id="ARBA00047899"/>
    </source>
</evidence>
<dbReference type="Pfam" id="PF09202">
    <property type="entry name" value="Rio2_N"/>
    <property type="match status" value="1"/>
</dbReference>
<dbReference type="PANTHER" id="PTHR45852">
    <property type="entry name" value="SER/THR-PROTEIN KINASE RIO2"/>
    <property type="match status" value="1"/>
</dbReference>
<keyword evidence="6" id="KW-0479">Metal-binding</keyword>
<dbReference type="GO" id="GO:0046872">
    <property type="term" value="F:metal ion binding"/>
    <property type="evidence" value="ECO:0007669"/>
    <property type="project" value="UniProtKB-KW"/>
</dbReference>
<dbReference type="PANTHER" id="PTHR45852:SF1">
    <property type="entry name" value="SERINE_THREONINE-PROTEIN KINASE RIO2"/>
    <property type="match status" value="1"/>
</dbReference>
<dbReference type="EMBL" id="PDNC01000088">
    <property type="protein sequence ID" value="PGH00294.1"/>
    <property type="molecule type" value="Genomic_DNA"/>
</dbReference>
<dbReference type="Pfam" id="PF01163">
    <property type="entry name" value="RIO1"/>
    <property type="match status" value="2"/>
</dbReference>
<reference evidence="17 18" key="1">
    <citation type="submission" date="2017-10" db="EMBL/GenBank/DDBJ databases">
        <title>Comparative genomics in systemic dimorphic fungi from Ajellomycetaceae.</title>
        <authorList>
            <person name="Munoz J.F."/>
            <person name="Mcewen J.G."/>
            <person name="Clay O.K."/>
            <person name="Cuomo C.A."/>
        </authorList>
    </citation>
    <scope>NUCLEOTIDE SEQUENCE [LARGE SCALE GENOMIC DNA]</scope>
    <source>
        <strain evidence="17 18">UAMH130</strain>
    </source>
</reference>
<feature type="compositionally biased region" description="Basic and acidic residues" evidence="15">
    <location>
        <begin position="415"/>
        <end position="428"/>
    </location>
</feature>
<evidence type="ECO:0000256" key="5">
    <source>
        <dbReference type="ARBA" id="ARBA00022679"/>
    </source>
</evidence>
<dbReference type="GO" id="GO:0030490">
    <property type="term" value="P:maturation of SSU-rRNA"/>
    <property type="evidence" value="ECO:0007669"/>
    <property type="project" value="TreeGrafter"/>
</dbReference>
<dbReference type="AlphaFoldDB" id="A0A2B7WLP7"/>
<keyword evidence="5" id="KW-0808">Transferase</keyword>
<dbReference type="InterPro" id="IPR000687">
    <property type="entry name" value="RIO_kinase"/>
</dbReference>
<dbReference type="FunFam" id="3.30.200.20:FF:000052">
    <property type="entry name" value="Serine/threonine-protein kinase RIO2"/>
    <property type="match status" value="1"/>
</dbReference>
<accession>A0A2B7WLP7</accession>
<gene>
    <name evidence="17" type="ORF">GX51_05898</name>
</gene>
<keyword evidence="7" id="KW-0547">Nucleotide-binding</keyword>
<evidence type="ECO:0000256" key="6">
    <source>
        <dbReference type="ARBA" id="ARBA00022723"/>
    </source>
</evidence>
<dbReference type="Gene3D" id="1.10.10.10">
    <property type="entry name" value="Winged helix-like DNA-binding domain superfamily/Winged helix DNA-binding domain"/>
    <property type="match status" value="1"/>
</dbReference>
<dbReference type="InterPro" id="IPR011009">
    <property type="entry name" value="Kinase-like_dom_sf"/>
</dbReference>
<dbReference type="STRING" id="2060905.A0A2B7WLP7"/>
<organism evidence="17 18">
    <name type="scientific">Blastomyces parvus</name>
    <dbReference type="NCBI Taxonomy" id="2060905"/>
    <lineage>
        <taxon>Eukaryota</taxon>
        <taxon>Fungi</taxon>
        <taxon>Dikarya</taxon>
        <taxon>Ascomycota</taxon>
        <taxon>Pezizomycotina</taxon>
        <taxon>Eurotiomycetes</taxon>
        <taxon>Eurotiomycetidae</taxon>
        <taxon>Onygenales</taxon>
        <taxon>Ajellomycetaceae</taxon>
        <taxon>Blastomyces</taxon>
    </lineage>
</organism>
<keyword evidence="9" id="KW-0067">ATP-binding</keyword>
<dbReference type="GO" id="GO:0004674">
    <property type="term" value="F:protein serine/threonine kinase activity"/>
    <property type="evidence" value="ECO:0007669"/>
    <property type="project" value="UniProtKB-KW"/>
</dbReference>
<dbReference type="SUPFAM" id="SSF46785">
    <property type="entry name" value="Winged helix' DNA-binding domain"/>
    <property type="match status" value="1"/>
</dbReference>
<dbReference type="EC" id="2.7.11.1" evidence="3"/>
<dbReference type="SMART" id="SM00090">
    <property type="entry name" value="RIO"/>
    <property type="match status" value="1"/>
</dbReference>
<comment type="caution">
    <text evidence="17">The sequence shown here is derived from an EMBL/GenBank/DDBJ whole genome shotgun (WGS) entry which is preliminary data.</text>
</comment>
<evidence type="ECO:0000256" key="8">
    <source>
        <dbReference type="ARBA" id="ARBA00022777"/>
    </source>
</evidence>
<keyword evidence="8 17" id="KW-0418">Kinase</keyword>
<name>A0A2B7WLP7_9EURO</name>
<keyword evidence="10" id="KW-0460">Magnesium</keyword>
<dbReference type="InterPro" id="IPR015285">
    <property type="entry name" value="RIO2_wHTH_N"/>
</dbReference>
<evidence type="ECO:0000256" key="9">
    <source>
        <dbReference type="ARBA" id="ARBA00022840"/>
    </source>
</evidence>
<dbReference type="FunFam" id="1.10.510.10:FF:000566">
    <property type="entry name" value="Serine/threonine-protein kinase rio2"/>
    <property type="match status" value="1"/>
</dbReference>
<evidence type="ECO:0000256" key="3">
    <source>
        <dbReference type="ARBA" id="ARBA00012513"/>
    </source>
</evidence>
<feature type="domain" description="RIO kinase" evidence="16">
    <location>
        <begin position="66"/>
        <end position="321"/>
    </location>
</feature>
<evidence type="ECO:0000256" key="13">
    <source>
        <dbReference type="ARBA" id="ARBA00068353"/>
    </source>
</evidence>
<dbReference type="CDD" id="cd05144">
    <property type="entry name" value="RIO2_C"/>
    <property type="match status" value="1"/>
</dbReference>